<dbReference type="EMBL" id="JAUKVY010000016">
    <property type="protein sequence ID" value="MDO1534833.1"/>
    <property type="molecule type" value="Genomic_DNA"/>
</dbReference>
<dbReference type="Proteomes" id="UP001169027">
    <property type="component" value="Unassembled WGS sequence"/>
</dbReference>
<accession>A0ABT8S7Q5</accession>
<sequence length="134" mass="14621">MESLPLENPFLQHLGIRLVGWSDGNAEFHLPMRHELTNRIGQVQGGVLCAMLDVAAGYSGIWSALGEPARNAVTLSLTTNFMDVAAGEVLIARGKLQRRGRSIFFSDANVSMDGTRVLATAIGSFKYVDRSTRR</sequence>
<dbReference type="NCBIfam" id="TIGR00369">
    <property type="entry name" value="unchar_dom_1"/>
    <property type="match status" value="1"/>
</dbReference>
<protein>
    <submittedName>
        <fullName evidence="3">PaaI family thioesterase</fullName>
        <ecNumber evidence="3">3.1.2.-</ecNumber>
    </submittedName>
</protein>
<dbReference type="Gene3D" id="3.10.129.10">
    <property type="entry name" value="Hotdog Thioesterase"/>
    <property type="match status" value="1"/>
</dbReference>
<evidence type="ECO:0000313" key="3">
    <source>
        <dbReference type="EMBL" id="MDO1534833.1"/>
    </source>
</evidence>
<dbReference type="Pfam" id="PF03061">
    <property type="entry name" value="4HBT"/>
    <property type="match status" value="1"/>
</dbReference>
<dbReference type="CDD" id="cd03443">
    <property type="entry name" value="PaaI_thioesterase"/>
    <property type="match status" value="1"/>
</dbReference>
<comment type="caution">
    <text evidence="3">The sequence shown here is derived from an EMBL/GenBank/DDBJ whole genome shotgun (WGS) entry which is preliminary data.</text>
</comment>
<dbReference type="InterPro" id="IPR029069">
    <property type="entry name" value="HotDog_dom_sf"/>
</dbReference>
<keyword evidence="1 3" id="KW-0378">Hydrolase</keyword>
<gene>
    <name evidence="3" type="ORF">Q2T77_21300</name>
</gene>
<dbReference type="SUPFAM" id="SSF54637">
    <property type="entry name" value="Thioesterase/thiol ester dehydrase-isomerase"/>
    <property type="match status" value="1"/>
</dbReference>
<dbReference type="InterPro" id="IPR006683">
    <property type="entry name" value="Thioestr_dom"/>
</dbReference>
<evidence type="ECO:0000313" key="4">
    <source>
        <dbReference type="Proteomes" id="UP001169027"/>
    </source>
</evidence>
<feature type="domain" description="Thioesterase" evidence="2">
    <location>
        <begin position="43"/>
        <end position="116"/>
    </location>
</feature>
<dbReference type="InterPro" id="IPR003736">
    <property type="entry name" value="PAAI_dom"/>
</dbReference>
<name>A0ABT8S7Q5_9BURK</name>
<evidence type="ECO:0000256" key="1">
    <source>
        <dbReference type="ARBA" id="ARBA00022801"/>
    </source>
</evidence>
<keyword evidence="4" id="KW-1185">Reference proteome</keyword>
<dbReference type="RefSeq" id="WP_301812595.1">
    <property type="nucleotide sequence ID" value="NZ_JAUJZH010000016.1"/>
</dbReference>
<dbReference type="GO" id="GO:0016787">
    <property type="term" value="F:hydrolase activity"/>
    <property type="evidence" value="ECO:0007669"/>
    <property type="project" value="UniProtKB-KW"/>
</dbReference>
<proteinExistence type="predicted"/>
<organism evidence="3 4">
    <name type="scientific">Variovorax ginsengisoli</name>
    <dbReference type="NCBI Taxonomy" id="363844"/>
    <lineage>
        <taxon>Bacteria</taxon>
        <taxon>Pseudomonadati</taxon>
        <taxon>Pseudomonadota</taxon>
        <taxon>Betaproteobacteria</taxon>
        <taxon>Burkholderiales</taxon>
        <taxon>Comamonadaceae</taxon>
        <taxon>Variovorax</taxon>
    </lineage>
</organism>
<dbReference type="EC" id="3.1.2.-" evidence="3"/>
<evidence type="ECO:0000259" key="2">
    <source>
        <dbReference type="Pfam" id="PF03061"/>
    </source>
</evidence>
<reference evidence="3" key="1">
    <citation type="submission" date="2023-06" db="EMBL/GenBank/DDBJ databases">
        <authorList>
            <person name="Jiang Y."/>
            <person name="Liu Q."/>
        </authorList>
    </citation>
    <scope>NUCLEOTIDE SEQUENCE</scope>
    <source>
        <strain evidence="3">CGMCC 1.12090</strain>
    </source>
</reference>